<evidence type="ECO:0000313" key="3">
    <source>
        <dbReference type="EMBL" id="KAK3867392.1"/>
    </source>
</evidence>
<organism evidence="3 4">
    <name type="scientific">Petrolisthes cinctipes</name>
    <name type="common">Flat porcelain crab</name>
    <dbReference type="NCBI Taxonomy" id="88211"/>
    <lineage>
        <taxon>Eukaryota</taxon>
        <taxon>Metazoa</taxon>
        <taxon>Ecdysozoa</taxon>
        <taxon>Arthropoda</taxon>
        <taxon>Crustacea</taxon>
        <taxon>Multicrustacea</taxon>
        <taxon>Malacostraca</taxon>
        <taxon>Eumalacostraca</taxon>
        <taxon>Eucarida</taxon>
        <taxon>Decapoda</taxon>
        <taxon>Pleocyemata</taxon>
        <taxon>Anomura</taxon>
        <taxon>Galatheoidea</taxon>
        <taxon>Porcellanidae</taxon>
        <taxon>Petrolisthes</taxon>
    </lineage>
</organism>
<protein>
    <submittedName>
        <fullName evidence="3">Uncharacterized protein</fullName>
    </submittedName>
</protein>
<feature type="transmembrane region" description="Helical" evidence="2">
    <location>
        <begin position="115"/>
        <end position="133"/>
    </location>
</feature>
<comment type="caution">
    <text evidence="3">The sequence shown here is derived from an EMBL/GenBank/DDBJ whole genome shotgun (WGS) entry which is preliminary data.</text>
</comment>
<dbReference type="EMBL" id="JAWQEG010003209">
    <property type="protein sequence ID" value="KAK3867392.1"/>
    <property type="molecule type" value="Genomic_DNA"/>
</dbReference>
<gene>
    <name evidence="3" type="ORF">Pcinc_027146</name>
</gene>
<reference evidence="3" key="1">
    <citation type="submission" date="2023-10" db="EMBL/GenBank/DDBJ databases">
        <title>Genome assemblies of two species of porcelain crab, Petrolisthes cinctipes and Petrolisthes manimaculis (Anomura: Porcellanidae).</title>
        <authorList>
            <person name="Angst P."/>
        </authorList>
    </citation>
    <scope>NUCLEOTIDE SEQUENCE</scope>
    <source>
        <strain evidence="3">PB745_01</strain>
        <tissue evidence="3">Gill</tissue>
    </source>
</reference>
<name>A0AAE1F626_PETCI</name>
<dbReference type="Proteomes" id="UP001286313">
    <property type="component" value="Unassembled WGS sequence"/>
</dbReference>
<feature type="region of interest" description="Disordered" evidence="1">
    <location>
        <begin position="179"/>
        <end position="215"/>
    </location>
</feature>
<keyword evidence="2" id="KW-0812">Transmembrane</keyword>
<proteinExistence type="predicted"/>
<feature type="transmembrane region" description="Helical" evidence="2">
    <location>
        <begin position="39"/>
        <end position="58"/>
    </location>
</feature>
<feature type="transmembrane region" description="Helical" evidence="2">
    <location>
        <begin position="70"/>
        <end position="95"/>
    </location>
</feature>
<feature type="compositionally biased region" description="Basic and acidic residues" evidence="1">
    <location>
        <begin position="179"/>
        <end position="199"/>
    </location>
</feature>
<dbReference type="AlphaFoldDB" id="A0AAE1F626"/>
<keyword evidence="4" id="KW-1185">Reference proteome</keyword>
<evidence type="ECO:0000313" key="4">
    <source>
        <dbReference type="Proteomes" id="UP001286313"/>
    </source>
</evidence>
<sequence>MCLEKDRNETGARKRSREEGFSFLLLLSPPLPSPSPPRFLGPVLILPSIPFSLSHFCFCYSTSSSWPYSILYTLFSFSFLLLLLHLFLLVLFYPLYPFLFLISASATPPLPPAPIPIPPGLILSSIYPFAQLFKRNKMDPRVSPPLPETPPDVNITSDSTNTTSASGFTWAAATWKRQHGDDTAETHEERTGVHGELEWRRRRRRRELEYETSEI</sequence>
<keyword evidence="2" id="KW-1133">Transmembrane helix</keyword>
<evidence type="ECO:0000256" key="1">
    <source>
        <dbReference type="SAM" id="MobiDB-lite"/>
    </source>
</evidence>
<accession>A0AAE1F626</accession>
<evidence type="ECO:0000256" key="2">
    <source>
        <dbReference type="SAM" id="Phobius"/>
    </source>
</evidence>
<keyword evidence="2" id="KW-0472">Membrane</keyword>